<accession>A0A419WF13</accession>
<protein>
    <submittedName>
        <fullName evidence="2">Cytochrome oxidase complex assembly protein 1</fullName>
    </submittedName>
</protein>
<proteinExistence type="predicted"/>
<reference evidence="2 3" key="1">
    <citation type="submission" date="2018-09" db="EMBL/GenBank/DDBJ databases">
        <title>Genomic Encyclopedia of Archaeal and Bacterial Type Strains, Phase II (KMG-II): from individual species to whole genera.</title>
        <authorList>
            <person name="Goeker M."/>
        </authorList>
    </citation>
    <scope>NUCLEOTIDE SEQUENCE [LARGE SCALE GENOMIC DNA]</scope>
    <source>
        <strain evidence="2 3">DSM 21950</strain>
    </source>
</reference>
<feature type="transmembrane region" description="Helical" evidence="1">
    <location>
        <begin position="32"/>
        <end position="53"/>
    </location>
</feature>
<keyword evidence="1" id="KW-0472">Membrane</keyword>
<dbReference type="Proteomes" id="UP000284531">
    <property type="component" value="Unassembled WGS sequence"/>
</dbReference>
<dbReference type="EMBL" id="RAPQ01000015">
    <property type="protein sequence ID" value="RKD94080.1"/>
    <property type="molecule type" value="Genomic_DNA"/>
</dbReference>
<dbReference type="AlphaFoldDB" id="A0A419WF13"/>
<keyword evidence="1" id="KW-0812">Transmembrane</keyword>
<gene>
    <name evidence="2" type="ORF">BXY64_4243</name>
</gene>
<feature type="transmembrane region" description="Helical" evidence="1">
    <location>
        <begin position="82"/>
        <end position="101"/>
    </location>
</feature>
<dbReference type="InterPro" id="IPR014807">
    <property type="entry name" value="Coa1"/>
</dbReference>
<dbReference type="Pfam" id="PF08695">
    <property type="entry name" value="Coa1"/>
    <property type="match status" value="1"/>
</dbReference>
<evidence type="ECO:0000313" key="2">
    <source>
        <dbReference type="EMBL" id="RKD94080.1"/>
    </source>
</evidence>
<comment type="caution">
    <text evidence="2">The sequence shown here is derived from an EMBL/GenBank/DDBJ whole genome shotgun (WGS) entry which is preliminary data.</text>
</comment>
<evidence type="ECO:0000313" key="3">
    <source>
        <dbReference type="Proteomes" id="UP000284531"/>
    </source>
</evidence>
<organism evidence="2 3">
    <name type="scientific">Marinifilum flexuosum</name>
    <dbReference type="NCBI Taxonomy" id="1117708"/>
    <lineage>
        <taxon>Bacteria</taxon>
        <taxon>Pseudomonadati</taxon>
        <taxon>Bacteroidota</taxon>
        <taxon>Bacteroidia</taxon>
        <taxon>Marinilabiliales</taxon>
        <taxon>Marinifilaceae</taxon>
    </lineage>
</organism>
<evidence type="ECO:0000256" key="1">
    <source>
        <dbReference type="SAM" id="Phobius"/>
    </source>
</evidence>
<keyword evidence="1" id="KW-1133">Transmembrane helix</keyword>
<keyword evidence="3" id="KW-1185">Reference proteome</keyword>
<sequence length="183" mass="20808">MKKFQLANTIGAILWCVGFTLERFDLYPYYNIGLYGAPPIIFIGILMTFSYNVKKRGLFPSLSAPTNTSEKIEDYIKHYQEIWMIVIVLWVIIVHITTASFKTSKQFQAAVEHIKKDSTIQKKIGGFKTTGFSVEGTMGHVKSKSEFYFTVVGNVDQLKVNVVVDPIGEGMFEVTNIEYEEIK</sequence>
<dbReference type="RefSeq" id="WP_120241911.1">
    <property type="nucleotide sequence ID" value="NZ_RAPQ01000015.1"/>
</dbReference>
<name>A0A419WF13_9BACT</name>